<reference evidence="1" key="1">
    <citation type="submission" date="2018-05" db="EMBL/GenBank/DDBJ databases">
        <authorList>
            <person name="Lanie J.A."/>
            <person name="Ng W.-L."/>
            <person name="Kazmierczak K.M."/>
            <person name="Andrzejewski T.M."/>
            <person name="Davidsen T.M."/>
            <person name="Wayne K.J."/>
            <person name="Tettelin H."/>
            <person name="Glass J.I."/>
            <person name="Rusch D."/>
            <person name="Podicherti R."/>
            <person name="Tsui H.-C.T."/>
            <person name="Winkler M.E."/>
        </authorList>
    </citation>
    <scope>NUCLEOTIDE SEQUENCE</scope>
</reference>
<proteinExistence type="predicted"/>
<gene>
    <name evidence="1" type="ORF">METZ01_LOCUS441151</name>
</gene>
<feature type="non-terminal residue" evidence="1">
    <location>
        <position position="29"/>
    </location>
</feature>
<organism evidence="1">
    <name type="scientific">marine metagenome</name>
    <dbReference type="NCBI Taxonomy" id="408172"/>
    <lineage>
        <taxon>unclassified sequences</taxon>
        <taxon>metagenomes</taxon>
        <taxon>ecological metagenomes</taxon>
    </lineage>
</organism>
<protein>
    <submittedName>
        <fullName evidence="1">Uncharacterized protein</fullName>
    </submittedName>
</protein>
<evidence type="ECO:0000313" key="1">
    <source>
        <dbReference type="EMBL" id="SVD88297.1"/>
    </source>
</evidence>
<dbReference type="AlphaFoldDB" id="A0A382YYF2"/>
<dbReference type="EMBL" id="UINC01179560">
    <property type="protein sequence ID" value="SVD88297.1"/>
    <property type="molecule type" value="Genomic_DNA"/>
</dbReference>
<accession>A0A382YYF2</accession>
<name>A0A382YYF2_9ZZZZ</name>
<sequence length="29" mass="3344">MSVKDDLANVIAENLNKKFKDNKVAYFLD</sequence>